<keyword evidence="1" id="KW-0378">Hydrolase</keyword>
<dbReference type="STRING" id="84029.CROST_00050"/>
<dbReference type="Proteomes" id="UP000190951">
    <property type="component" value="Plasmid p330"/>
</dbReference>
<sequence>MKKRIYKKLILMTIILFFCGFLSFNSTDLKADTNNNKNDKNITVIAHRGIYFNEPENSLKAIEDSIKHKVDYVEIDVQETSDGVVVLMHDKSLKRLTGVNRTVDELSYREIESLNISRNVFNKKEITRIPTLSDVIQKCNDKVKLIIEIKPYGNTEDLTNKVVEIIRQNNFENKCLVHSLSYNILCNVKRIDPEIQIGYIMCRPVRDISLFDLDFYSVRSTCATKGLVNIIHRENKRIFVWTVDNQYGMQRVIKLKADGIITDRPSILINKRISSHSKVKSFN</sequence>
<name>A0A1S8L102_9CLOT</name>
<dbReference type="SUPFAM" id="SSF51695">
    <property type="entry name" value="PLC-like phosphodiesterases"/>
    <property type="match status" value="1"/>
</dbReference>
<dbReference type="EMBL" id="CP096984">
    <property type="protein sequence ID" value="URZ13768.1"/>
    <property type="molecule type" value="Genomic_DNA"/>
</dbReference>
<proteinExistence type="predicted"/>
<gene>
    <name evidence="1" type="primary">glpQ_2</name>
    <name evidence="1" type="ORF">CROST_045460</name>
</gene>
<keyword evidence="2" id="KW-1185">Reference proteome</keyword>
<dbReference type="InterPro" id="IPR030395">
    <property type="entry name" value="GP_PDE_dom"/>
</dbReference>
<organism evidence="1 2">
    <name type="scientific">Clostridium felsineum</name>
    <dbReference type="NCBI Taxonomy" id="36839"/>
    <lineage>
        <taxon>Bacteria</taxon>
        <taxon>Bacillati</taxon>
        <taxon>Bacillota</taxon>
        <taxon>Clostridia</taxon>
        <taxon>Eubacteriales</taxon>
        <taxon>Clostridiaceae</taxon>
        <taxon>Clostridium</taxon>
    </lineage>
</organism>
<dbReference type="PROSITE" id="PS51704">
    <property type="entry name" value="GP_PDE"/>
    <property type="match status" value="1"/>
</dbReference>
<dbReference type="CDD" id="cd08579">
    <property type="entry name" value="GDPD_memb_like"/>
    <property type="match status" value="1"/>
</dbReference>
<evidence type="ECO:0000313" key="1">
    <source>
        <dbReference type="EMBL" id="URZ13768.1"/>
    </source>
</evidence>
<dbReference type="Gene3D" id="3.20.20.190">
    <property type="entry name" value="Phosphatidylinositol (PI) phosphodiesterase"/>
    <property type="match status" value="1"/>
</dbReference>
<protein>
    <submittedName>
        <fullName evidence="1">Glycerophosphodiester phosphodiesterase</fullName>
        <ecNumber evidence="1">3.1.4.46</ecNumber>
    </submittedName>
</protein>
<dbReference type="GO" id="GO:0008889">
    <property type="term" value="F:glycerophosphodiester phosphodiesterase activity"/>
    <property type="evidence" value="ECO:0007669"/>
    <property type="project" value="UniProtKB-EC"/>
</dbReference>
<dbReference type="Pfam" id="PF03009">
    <property type="entry name" value="GDPD"/>
    <property type="match status" value="1"/>
</dbReference>
<dbReference type="EC" id="3.1.4.46" evidence="1"/>
<reference evidence="1 2" key="1">
    <citation type="submission" date="2022-04" db="EMBL/GenBank/DDBJ databases">
        <title>Genome sequence of C. roseum typestrain.</title>
        <authorList>
            <person name="Poehlein A."/>
            <person name="Schoch T."/>
            <person name="Duerre P."/>
            <person name="Daniel R."/>
        </authorList>
    </citation>
    <scope>NUCLEOTIDE SEQUENCE [LARGE SCALE GENOMIC DNA]</scope>
    <source>
        <strain evidence="1 2">DSM 7320</strain>
        <plasmid evidence="1 2">p330</plasmid>
    </source>
</reference>
<dbReference type="RefSeq" id="WP_077836262.1">
    <property type="nucleotide sequence ID" value="NZ_CP096984.1"/>
</dbReference>
<accession>A0A1S8L102</accession>
<dbReference type="GO" id="GO:0006629">
    <property type="term" value="P:lipid metabolic process"/>
    <property type="evidence" value="ECO:0007669"/>
    <property type="project" value="InterPro"/>
</dbReference>
<dbReference type="PANTHER" id="PTHR46211:SF8">
    <property type="entry name" value="PHOSPHODIESTERASE"/>
    <property type="match status" value="1"/>
</dbReference>
<dbReference type="PANTHER" id="PTHR46211">
    <property type="entry name" value="GLYCEROPHOSPHORYL DIESTER PHOSPHODIESTERASE"/>
    <property type="match status" value="1"/>
</dbReference>
<dbReference type="KEGG" id="crw:CROST_045460"/>
<dbReference type="InterPro" id="IPR017946">
    <property type="entry name" value="PLC-like_Pdiesterase_TIM-brl"/>
</dbReference>
<keyword evidence="1" id="KW-0614">Plasmid</keyword>
<geneLocation type="plasmid" evidence="1 2">
    <name>p330</name>
</geneLocation>
<dbReference type="AlphaFoldDB" id="A0A1S8L102"/>
<evidence type="ECO:0000313" key="2">
    <source>
        <dbReference type="Proteomes" id="UP000190951"/>
    </source>
</evidence>